<accession>A0A4Z2JGT2</accession>
<reference evidence="1 2" key="1">
    <citation type="submission" date="2019-03" db="EMBL/GenBank/DDBJ databases">
        <title>First draft genome of Liparis tanakae, snailfish: a comprehensive survey of snailfish specific genes.</title>
        <authorList>
            <person name="Kim W."/>
            <person name="Song I."/>
            <person name="Jeong J.-H."/>
            <person name="Kim D."/>
            <person name="Kim S."/>
            <person name="Ryu S."/>
            <person name="Song J.Y."/>
            <person name="Lee S.K."/>
        </authorList>
    </citation>
    <scope>NUCLEOTIDE SEQUENCE [LARGE SCALE GENOMIC DNA]</scope>
    <source>
        <tissue evidence="1">Muscle</tissue>
    </source>
</reference>
<proteinExistence type="predicted"/>
<gene>
    <name evidence="1" type="ORF">EYF80_000361</name>
</gene>
<comment type="caution">
    <text evidence="1">The sequence shown here is derived from an EMBL/GenBank/DDBJ whole genome shotgun (WGS) entry which is preliminary data.</text>
</comment>
<protein>
    <submittedName>
        <fullName evidence="1">Uncharacterized protein</fullName>
    </submittedName>
</protein>
<dbReference type="Proteomes" id="UP000314294">
    <property type="component" value="Unassembled WGS sequence"/>
</dbReference>
<dbReference type="AlphaFoldDB" id="A0A4Z2JGT2"/>
<sequence>MAEEEEEEEEESSSHLLCHSHVGVEYLLHKRHHPMSPYMRMIWNPKNPNQVVGAGRVLVRVVLVVAERLLGRLHLVVVAARIVVERVAHAVVQGAGLGTQHRVEVCVSRLRVDQRLVARVGCRGQRGQVVRSGGRPRTMVAALRLLVHQVRSVVEAAAQVLPGRLHRGFVLLLADVGAGGPVGVGGGQPLVVRQAHRVSRVGRRKPLQVFVVVPWCILSESGCMSGLDGKELFLGIY</sequence>
<keyword evidence="2" id="KW-1185">Reference proteome</keyword>
<evidence type="ECO:0000313" key="1">
    <source>
        <dbReference type="EMBL" id="TNN89073.1"/>
    </source>
</evidence>
<dbReference type="EMBL" id="SRLO01000002">
    <property type="protein sequence ID" value="TNN89073.1"/>
    <property type="molecule type" value="Genomic_DNA"/>
</dbReference>
<name>A0A4Z2JGT2_9TELE</name>
<evidence type="ECO:0000313" key="2">
    <source>
        <dbReference type="Proteomes" id="UP000314294"/>
    </source>
</evidence>
<organism evidence="1 2">
    <name type="scientific">Liparis tanakae</name>
    <name type="common">Tanaka's snailfish</name>
    <dbReference type="NCBI Taxonomy" id="230148"/>
    <lineage>
        <taxon>Eukaryota</taxon>
        <taxon>Metazoa</taxon>
        <taxon>Chordata</taxon>
        <taxon>Craniata</taxon>
        <taxon>Vertebrata</taxon>
        <taxon>Euteleostomi</taxon>
        <taxon>Actinopterygii</taxon>
        <taxon>Neopterygii</taxon>
        <taxon>Teleostei</taxon>
        <taxon>Neoteleostei</taxon>
        <taxon>Acanthomorphata</taxon>
        <taxon>Eupercaria</taxon>
        <taxon>Perciformes</taxon>
        <taxon>Cottioidei</taxon>
        <taxon>Cottales</taxon>
        <taxon>Liparidae</taxon>
        <taxon>Liparis</taxon>
    </lineage>
</organism>